<reference evidence="1 2" key="1">
    <citation type="submission" date="2017-08" db="EMBL/GenBank/DDBJ databases">
        <title>Multipartite genome sequences of Sinorhizobium species nodulating soybeans.</title>
        <authorList>
            <person name="Tian C.F."/>
        </authorList>
    </citation>
    <scope>NUCLEOTIDE SEQUENCE [LARGE SCALE GENOMIC DNA]</scope>
    <source>
        <strain evidence="1 2">CCBAU 05684</strain>
        <plasmid evidence="2">psj05684b</plasmid>
    </source>
</reference>
<sequence>MNTLSGHLPDLEKSGEGLTAEDVERLAGKAMADDFYYRNGDEVGSGVSVTLQTE</sequence>
<keyword evidence="1" id="KW-0614">Plasmid</keyword>
<accession>A0A249PKV8</accession>
<geneLocation type="plasmid" evidence="2">
    <name>psj05684b</name>
</geneLocation>
<dbReference type="EMBL" id="CP023068">
    <property type="protein sequence ID" value="ASY66563.1"/>
    <property type="molecule type" value="Genomic_DNA"/>
</dbReference>
<dbReference type="AlphaFoldDB" id="A0A249PKV8"/>
<organism evidence="1 2">
    <name type="scientific">Sinorhizobium sojae CCBAU 05684</name>
    <dbReference type="NCBI Taxonomy" id="716928"/>
    <lineage>
        <taxon>Bacteria</taxon>
        <taxon>Pseudomonadati</taxon>
        <taxon>Pseudomonadota</taxon>
        <taxon>Alphaproteobacteria</taxon>
        <taxon>Hyphomicrobiales</taxon>
        <taxon>Rhizobiaceae</taxon>
        <taxon>Sinorhizobium/Ensifer group</taxon>
        <taxon>Sinorhizobium</taxon>
    </lineage>
</organism>
<gene>
    <name evidence="1" type="ORF">SJ05684_b55810</name>
</gene>
<dbReference type="Proteomes" id="UP000217211">
    <property type="component" value="Plasmid pSJ05684b"/>
</dbReference>
<evidence type="ECO:0000313" key="1">
    <source>
        <dbReference type="EMBL" id="ASY66563.1"/>
    </source>
</evidence>
<keyword evidence="2" id="KW-1185">Reference proteome</keyword>
<evidence type="ECO:0000313" key="2">
    <source>
        <dbReference type="Proteomes" id="UP000217211"/>
    </source>
</evidence>
<dbReference type="STRING" id="716928.GCA_000261485_05506"/>
<name>A0A249PKV8_9HYPH</name>
<protein>
    <submittedName>
        <fullName evidence="1">Uncharacterized protein</fullName>
    </submittedName>
</protein>
<proteinExistence type="predicted"/>
<dbReference type="KEGG" id="esj:SJ05684_b55810"/>